<evidence type="ECO:0000259" key="8">
    <source>
        <dbReference type="PROSITE" id="PS50112"/>
    </source>
</evidence>
<proteinExistence type="predicted"/>
<feature type="coiled-coil region" evidence="5">
    <location>
        <begin position="382"/>
        <end position="416"/>
    </location>
</feature>
<dbReference type="SUPFAM" id="SSF55785">
    <property type="entry name" value="PYP-like sensor domain (PAS domain)"/>
    <property type="match status" value="2"/>
</dbReference>
<dbReference type="Gene3D" id="3.40.50.2300">
    <property type="match status" value="1"/>
</dbReference>
<dbReference type="InterPro" id="IPR001610">
    <property type="entry name" value="PAC"/>
</dbReference>
<keyword evidence="11" id="KW-1185">Reference proteome</keyword>
<dbReference type="Pfam" id="PF13426">
    <property type="entry name" value="PAS_9"/>
    <property type="match status" value="2"/>
</dbReference>
<dbReference type="GO" id="GO:0000155">
    <property type="term" value="F:phosphorelay sensor kinase activity"/>
    <property type="evidence" value="ECO:0007669"/>
    <property type="project" value="InterPro"/>
</dbReference>
<dbReference type="Gene3D" id="1.10.287.130">
    <property type="match status" value="1"/>
</dbReference>
<dbReference type="InterPro" id="IPR011006">
    <property type="entry name" value="CheY-like_superfamily"/>
</dbReference>
<evidence type="ECO:0000259" key="9">
    <source>
        <dbReference type="PROSITE" id="PS50113"/>
    </source>
</evidence>
<dbReference type="InterPro" id="IPR000014">
    <property type="entry name" value="PAS"/>
</dbReference>
<dbReference type="CDD" id="cd00130">
    <property type="entry name" value="PAS"/>
    <property type="match status" value="2"/>
</dbReference>
<evidence type="ECO:0000256" key="4">
    <source>
        <dbReference type="PROSITE-ProRule" id="PRU00169"/>
    </source>
</evidence>
<dbReference type="InterPro" id="IPR036097">
    <property type="entry name" value="HisK_dim/P_sf"/>
</dbReference>
<dbReference type="SUPFAM" id="SSF52172">
    <property type="entry name" value="CheY-like"/>
    <property type="match status" value="1"/>
</dbReference>
<dbReference type="InterPro" id="IPR004358">
    <property type="entry name" value="Sig_transdc_His_kin-like_C"/>
</dbReference>
<keyword evidence="5" id="KW-0175">Coiled coil</keyword>
<dbReference type="RefSeq" id="WP_139456609.1">
    <property type="nucleotide sequence ID" value="NZ_VDCH01000007.1"/>
</dbReference>
<reference evidence="10 11" key="1">
    <citation type="submission" date="2019-05" db="EMBL/GenBank/DDBJ databases">
        <title>Draft Whole-Genome sequence of the green sulfur bacterium Chlorobaculum thiosulfatiphilum DSM 249.</title>
        <authorList>
            <person name="Meyer T.E."/>
            <person name="Kyndt J.A."/>
        </authorList>
    </citation>
    <scope>NUCLEOTIDE SEQUENCE [LARGE SCALE GENOMIC DNA]</scope>
    <source>
        <strain evidence="10 11">DSM 249</strain>
    </source>
</reference>
<dbReference type="SMART" id="SM00086">
    <property type="entry name" value="PAC"/>
    <property type="match status" value="2"/>
</dbReference>
<dbReference type="SMART" id="SM00091">
    <property type="entry name" value="PAS"/>
    <property type="match status" value="2"/>
</dbReference>
<evidence type="ECO:0000259" key="6">
    <source>
        <dbReference type="PROSITE" id="PS50109"/>
    </source>
</evidence>
<evidence type="ECO:0000313" key="10">
    <source>
        <dbReference type="EMBL" id="TNJ39301.1"/>
    </source>
</evidence>
<sequence>MNAFQDSPGTIPYAPDKYTTVLIVDADPDSRIHTAAIVEQLGYTALTADSDEACIELFGTCMIELLLLDINEPRKTGHKVLTYLREHNISIPVIIVSSSSDIEQVIFSMNLGAYAYLLKPVNITRLGINIRNALTEFELRNKLMLFSAAITQLPLAVVITSDQGIIEYSNPGFTALSGYTETEAKGQPMSILNSGVNSKLFYRNFWETINAGKIWQGEIVNRKKNGEHYTEYCIVCPIIGPDAEIIHFISIKQDITQRKKEQEALAESEQSFQELANLLLQPVFEVDLKGNIVFSNKAGLDLFGYSRNDIEEQEFEATRLFAPVDRQRVLQNMAARIQGTAIDNHEYTALKKDGAAFPILIYSEPIIRRGIPVGVRGLCLDISERKRNEEKLRELNQTLEERVDERTRELEVTHQQMILQEKLASIGQLAAGLAHEINNPVNFVRINFATLREDVNDLGRLIREYRAVFQEIEHSGPAPEAMERLKALEKKLKVDEVLDELPELFDESRRGFERIGTILSSMRNFSFRHALDQRVPFDLNQGIRDTLIIAQNEYRYYAEVETRLGELPPAPCNPEQINQVFLNIVVNCAHAIASQKRHEKGRIVIETGDGDGQVWCTIADDGPGIPAEIRNRIFEPFFTTKDPGKGTGLGLSISYDIIANKHGGSLTVSCPPEGGSVFTIRLPLKAAEASTPS</sequence>
<dbReference type="PRINTS" id="PR00344">
    <property type="entry name" value="BCTRLSENSOR"/>
</dbReference>
<feature type="domain" description="PAS" evidence="8">
    <location>
        <begin position="142"/>
        <end position="187"/>
    </location>
</feature>
<dbReference type="PROSITE" id="PS50112">
    <property type="entry name" value="PAS"/>
    <property type="match status" value="2"/>
</dbReference>
<dbReference type="PROSITE" id="PS50113">
    <property type="entry name" value="PAC"/>
    <property type="match status" value="2"/>
</dbReference>
<dbReference type="InterPro" id="IPR005467">
    <property type="entry name" value="His_kinase_dom"/>
</dbReference>
<dbReference type="Gene3D" id="3.30.565.10">
    <property type="entry name" value="Histidine kinase-like ATPase, C-terminal domain"/>
    <property type="match status" value="1"/>
</dbReference>
<dbReference type="SMART" id="SM00448">
    <property type="entry name" value="REC"/>
    <property type="match status" value="1"/>
</dbReference>
<dbReference type="PROSITE" id="PS50110">
    <property type="entry name" value="RESPONSE_REGULATORY"/>
    <property type="match status" value="1"/>
</dbReference>
<dbReference type="InterPro" id="IPR001789">
    <property type="entry name" value="Sig_transdc_resp-reg_receiver"/>
</dbReference>
<protein>
    <recommendedName>
        <fullName evidence="2">histidine kinase</fullName>
        <ecNumber evidence="2">2.7.13.3</ecNumber>
    </recommendedName>
</protein>
<dbReference type="SUPFAM" id="SSF55874">
    <property type="entry name" value="ATPase domain of HSP90 chaperone/DNA topoisomerase II/histidine kinase"/>
    <property type="match status" value="1"/>
</dbReference>
<feature type="domain" description="PAS" evidence="8">
    <location>
        <begin position="268"/>
        <end position="340"/>
    </location>
</feature>
<dbReference type="EC" id="2.7.13.3" evidence="2"/>
<dbReference type="Pfam" id="PF02518">
    <property type="entry name" value="HATPase_c"/>
    <property type="match status" value="1"/>
</dbReference>
<dbReference type="SUPFAM" id="SSF47384">
    <property type="entry name" value="Homodimeric domain of signal transducing histidine kinase"/>
    <property type="match status" value="1"/>
</dbReference>
<feature type="modified residue" description="4-aspartylphosphate" evidence="4">
    <location>
        <position position="69"/>
    </location>
</feature>
<dbReference type="CDD" id="cd00156">
    <property type="entry name" value="REC"/>
    <property type="match status" value="1"/>
</dbReference>
<gene>
    <name evidence="10" type="ORF">FGF66_05065</name>
</gene>
<feature type="domain" description="PAC" evidence="9">
    <location>
        <begin position="213"/>
        <end position="267"/>
    </location>
</feature>
<dbReference type="SMART" id="SM00387">
    <property type="entry name" value="HATPase_c"/>
    <property type="match status" value="1"/>
</dbReference>
<evidence type="ECO:0000313" key="11">
    <source>
        <dbReference type="Proteomes" id="UP000308271"/>
    </source>
</evidence>
<comment type="caution">
    <text evidence="10">The sequence shown here is derived from an EMBL/GenBank/DDBJ whole genome shotgun (WGS) entry which is preliminary data.</text>
</comment>
<dbReference type="CDD" id="cd00082">
    <property type="entry name" value="HisKA"/>
    <property type="match status" value="1"/>
</dbReference>
<dbReference type="EMBL" id="VDCH01000007">
    <property type="protein sequence ID" value="TNJ39301.1"/>
    <property type="molecule type" value="Genomic_DNA"/>
</dbReference>
<comment type="catalytic activity">
    <reaction evidence="1">
        <text>ATP + protein L-histidine = ADP + protein N-phospho-L-histidine.</text>
        <dbReference type="EC" id="2.7.13.3"/>
    </reaction>
</comment>
<dbReference type="PANTHER" id="PTHR43065">
    <property type="entry name" value="SENSOR HISTIDINE KINASE"/>
    <property type="match status" value="1"/>
</dbReference>
<dbReference type="InterPro" id="IPR035965">
    <property type="entry name" value="PAS-like_dom_sf"/>
</dbReference>
<dbReference type="OrthoDB" id="9783713at2"/>
<evidence type="ECO:0000259" key="7">
    <source>
        <dbReference type="PROSITE" id="PS50110"/>
    </source>
</evidence>
<dbReference type="InterPro" id="IPR003594">
    <property type="entry name" value="HATPase_dom"/>
</dbReference>
<keyword evidence="3 4" id="KW-0597">Phosphoprotein</keyword>
<evidence type="ECO:0000256" key="2">
    <source>
        <dbReference type="ARBA" id="ARBA00012438"/>
    </source>
</evidence>
<dbReference type="InterPro" id="IPR000700">
    <property type="entry name" value="PAS-assoc_C"/>
</dbReference>
<dbReference type="InterPro" id="IPR003661">
    <property type="entry name" value="HisK_dim/P_dom"/>
</dbReference>
<accession>A0A5C4S996</accession>
<feature type="domain" description="Histidine kinase" evidence="6">
    <location>
        <begin position="432"/>
        <end position="686"/>
    </location>
</feature>
<dbReference type="Pfam" id="PF00072">
    <property type="entry name" value="Response_reg"/>
    <property type="match status" value="1"/>
</dbReference>
<dbReference type="AlphaFoldDB" id="A0A5C4S996"/>
<feature type="domain" description="PAC" evidence="9">
    <location>
        <begin position="343"/>
        <end position="394"/>
    </location>
</feature>
<dbReference type="Gene3D" id="3.30.450.20">
    <property type="entry name" value="PAS domain"/>
    <property type="match status" value="2"/>
</dbReference>
<evidence type="ECO:0000256" key="1">
    <source>
        <dbReference type="ARBA" id="ARBA00000085"/>
    </source>
</evidence>
<dbReference type="Proteomes" id="UP000308271">
    <property type="component" value="Unassembled WGS sequence"/>
</dbReference>
<evidence type="ECO:0000256" key="5">
    <source>
        <dbReference type="SAM" id="Coils"/>
    </source>
</evidence>
<feature type="domain" description="Response regulatory" evidence="7">
    <location>
        <begin position="20"/>
        <end position="134"/>
    </location>
</feature>
<dbReference type="NCBIfam" id="TIGR00229">
    <property type="entry name" value="sensory_box"/>
    <property type="match status" value="2"/>
</dbReference>
<dbReference type="PROSITE" id="PS50109">
    <property type="entry name" value="HIS_KIN"/>
    <property type="match status" value="1"/>
</dbReference>
<name>A0A5C4S996_CHLTI</name>
<dbReference type="PANTHER" id="PTHR43065:SF50">
    <property type="entry name" value="HISTIDINE KINASE"/>
    <property type="match status" value="1"/>
</dbReference>
<dbReference type="InterPro" id="IPR036890">
    <property type="entry name" value="HATPase_C_sf"/>
</dbReference>
<organism evidence="10 11">
    <name type="scientific">Chlorobaculum thiosulfatiphilum</name>
    <name type="common">Chlorobium limicola f.sp. thiosulfatophilum</name>
    <dbReference type="NCBI Taxonomy" id="115852"/>
    <lineage>
        <taxon>Bacteria</taxon>
        <taxon>Pseudomonadati</taxon>
        <taxon>Chlorobiota</taxon>
        <taxon>Chlorobiia</taxon>
        <taxon>Chlorobiales</taxon>
        <taxon>Chlorobiaceae</taxon>
        <taxon>Chlorobaculum</taxon>
    </lineage>
</organism>
<evidence type="ECO:0000256" key="3">
    <source>
        <dbReference type="ARBA" id="ARBA00022553"/>
    </source>
</evidence>